<evidence type="ECO:0000313" key="8">
    <source>
        <dbReference type="Proteomes" id="UP001281761"/>
    </source>
</evidence>
<accession>A0ABQ9WTB6</accession>
<dbReference type="InterPro" id="IPR017441">
    <property type="entry name" value="Protein_kinase_ATP_BS"/>
</dbReference>
<feature type="compositionally biased region" description="Polar residues" evidence="5">
    <location>
        <begin position="524"/>
        <end position="554"/>
    </location>
</feature>
<reference evidence="7 8" key="1">
    <citation type="journal article" date="2022" name="bioRxiv">
        <title>Genomics of Preaxostyla Flagellates Illuminates Evolutionary Transitions and the Path Towards Mitochondrial Loss.</title>
        <authorList>
            <person name="Novak L.V.F."/>
            <person name="Treitli S.C."/>
            <person name="Pyrih J."/>
            <person name="Halakuc P."/>
            <person name="Pipaliya S.V."/>
            <person name="Vacek V."/>
            <person name="Brzon O."/>
            <person name="Soukal P."/>
            <person name="Eme L."/>
            <person name="Dacks J.B."/>
            <person name="Karnkowska A."/>
            <person name="Elias M."/>
            <person name="Hampl V."/>
        </authorList>
    </citation>
    <scope>NUCLEOTIDE SEQUENCE [LARGE SCALE GENOMIC DNA]</scope>
    <source>
        <strain evidence="7">NAU3</strain>
        <tissue evidence="7">Gut</tissue>
    </source>
</reference>
<dbReference type="GO" id="GO:0004674">
    <property type="term" value="F:protein serine/threonine kinase activity"/>
    <property type="evidence" value="ECO:0007669"/>
    <property type="project" value="UniProtKB-EC"/>
</dbReference>
<protein>
    <recommendedName>
        <fullName evidence="1">non-specific serine/threonine protein kinase</fullName>
        <ecNumber evidence="1">2.7.11.1</ecNumber>
    </recommendedName>
</protein>
<sequence>MAFHDLPSILQRRYRIHHSDCIGRGSFGSIFRCSDIETDEELAVKVEPNSRESLLHYEYHILKKLQNQSGFTSVKCCIRTTTHTMVVMTRLGHNLDELWKNNDQTFSLATIAHIGIQSVTLLEKLHNVGFIHRDIKPENFLFPYDDSRQALHLIDFGLSKRYRDDKTKAHIPFRTGKTMTGTPRYASLSAHLGLEQGRKDDLLSLFYVLAFFYFGHLPWMGITAPTEEEKYGKIGKLKLGLGSEYFHRLPLPLSTLHAYLSSLPFESTPKYSFIRQLLLELASMDQAARRHFGPDIFSSENSFLFSYQYEWNIHNSTKTVLVEEDSPTSQSSLKFQLDLPPPRARLMSSFSRAGLSTLALMTSSHRKQSQFPEHTQMRSPHSNLFEKHMNGDSTDDDLSNGEETKLEAEAANPEHSPVVPLSSTPHLSNSTDVLNPRQLLHSPSPYVHRTRHNSLHSPSLTFMAKSASSPAFQFPESQKASQSNLAVPRKRSPAAPRNQMVRSRSSLGSPFLSPKILHQKSFHESPQSKLHTPTSKLENHHSSVSSPSRLTRGTSVSSNLLPSALASPYSSFASAHWSSPFNA</sequence>
<name>A0ABQ9WTB6_9EUKA</name>
<dbReference type="EMBL" id="JARBJD010000400">
    <property type="protein sequence ID" value="KAK2942568.1"/>
    <property type="molecule type" value="Genomic_DNA"/>
</dbReference>
<dbReference type="InterPro" id="IPR008271">
    <property type="entry name" value="Ser/Thr_kinase_AS"/>
</dbReference>
<evidence type="ECO:0000256" key="3">
    <source>
        <dbReference type="ARBA" id="ARBA00022840"/>
    </source>
</evidence>
<comment type="caution">
    <text evidence="7">The sequence shown here is derived from an EMBL/GenBank/DDBJ whole genome shotgun (WGS) entry which is preliminary data.</text>
</comment>
<dbReference type="InterPro" id="IPR050235">
    <property type="entry name" value="CK1_Ser-Thr_kinase"/>
</dbReference>
<dbReference type="Proteomes" id="UP001281761">
    <property type="component" value="Unassembled WGS sequence"/>
</dbReference>
<dbReference type="PROSITE" id="PS50011">
    <property type="entry name" value="PROTEIN_KINASE_DOM"/>
    <property type="match status" value="1"/>
</dbReference>
<feature type="domain" description="Protein kinase" evidence="6">
    <location>
        <begin position="16"/>
        <end position="304"/>
    </location>
</feature>
<dbReference type="EC" id="2.7.11.1" evidence="1"/>
<feature type="compositionally biased region" description="Polar residues" evidence="5">
    <location>
        <begin position="471"/>
        <end position="485"/>
    </location>
</feature>
<evidence type="ECO:0000259" key="6">
    <source>
        <dbReference type="PROSITE" id="PS50011"/>
    </source>
</evidence>
<evidence type="ECO:0000256" key="4">
    <source>
        <dbReference type="PROSITE-ProRule" id="PRU10141"/>
    </source>
</evidence>
<proteinExistence type="predicted"/>
<keyword evidence="2 4" id="KW-0547">Nucleotide-binding</keyword>
<keyword evidence="7" id="KW-0418">Kinase</keyword>
<dbReference type="Pfam" id="PF00069">
    <property type="entry name" value="Pkinase"/>
    <property type="match status" value="1"/>
</dbReference>
<dbReference type="CDD" id="cd14016">
    <property type="entry name" value="STKc_CK1"/>
    <property type="match status" value="1"/>
</dbReference>
<feature type="binding site" evidence="4">
    <location>
        <position position="45"/>
    </location>
    <ligand>
        <name>ATP</name>
        <dbReference type="ChEBI" id="CHEBI:30616"/>
    </ligand>
</feature>
<dbReference type="SMART" id="SM00220">
    <property type="entry name" value="S_TKc"/>
    <property type="match status" value="1"/>
</dbReference>
<keyword evidence="3 4" id="KW-0067">ATP-binding</keyword>
<dbReference type="InterPro" id="IPR000719">
    <property type="entry name" value="Prot_kinase_dom"/>
</dbReference>
<evidence type="ECO:0000256" key="2">
    <source>
        <dbReference type="ARBA" id="ARBA00022741"/>
    </source>
</evidence>
<keyword evidence="7" id="KW-0808">Transferase</keyword>
<organism evidence="7 8">
    <name type="scientific">Blattamonas nauphoetae</name>
    <dbReference type="NCBI Taxonomy" id="2049346"/>
    <lineage>
        <taxon>Eukaryota</taxon>
        <taxon>Metamonada</taxon>
        <taxon>Preaxostyla</taxon>
        <taxon>Oxymonadida</taxon>
        <taxon>Blattamonas</taxon>
    </lineage>
</organism>
<dbReference type="PANTHER" id="PTHR11909">
    <property type="entry name" value="CASEIN KINASE-RELATED"/>
    <property type="match status" value="1"/>
</dbReference>
<dbReference type="Gene3D" id="1.10.510.10">
    <property type="entry name" value="Transferase(Phosphotransferase) domain 1"/>
    <property type="match status" value="1"/>
</dbReference>
<dbReference type="PROSITE" id="PS00107">
    <property type="entry name" value="PROTEIN_KINASE_ATP"/>
    <property type="match status" value="1"/>
</dbReference>
<feature type="region of interest" description="Disordered" evidence="5">
    <location>
        <begin position="471"/>
        <end position="555"/>
    </location>
</feature>
<keyword evidence="8" id="KW-1185">Reference proteome</keyword>
<dbReference type="InterPro" id="IPR011009">
    <property type="entry name" value="Kinase-like_dom_sf"/>
</dbReference>
<dbReference type="SUPFAM" id="SSF56112">
    <property type="entry name" value="Protein kinase-like (PK-like)"/>
    <property type="match status" value="1"/>
</dbReference>
<evidence type="ECO:0000256" key="5">
    <source>
        <dbReference type="SAM" id="MobiDB-lite"/>
    </source>
</evidence>
<evidence type="ECO:0000313" key="7">
    <source>
        <dbReference type="EMBL" id="KAK2942568.1"/>
    </source>
</evidence>
<gene>
    <name evidence="7" type="ORF">BLNAU_22521</name>
</gene>
<evidence type="ECO:0000256" key="1">
    <source>
        <dbReference type="ARBA" id="ARBA00012513"/>
    </source>
</evidence>
<dbReference type="PROSITE" id="PS00108">
    <property type="entry name" value="PROTEIN_KINASE_ST"/>
    <property type="match status" value="1"/>
</dbReference>